<dbReference type="PRINTS" id="PR00081">
    <property type="entry name" value="GDHRDH"/>
</dbReference>
<proteinExistence type="inferred from homology"/>
<dbReference type="InterPro" id="IPR002347">
    <property type="entry name" value="SDR_fam"/>
</dbReference>
<dbReference type="SUPFAM" id="SSF51735">
    <property type="entry name" value="NAD(P)-binding Rossmann-fold domains"/>
    <property type="match status" value="1"/>
</dbReference>
<accession>A0ABU0P628</accession>
<gene>
    <name evidence="3" type="ORF">QFZ46_000946</name>
</gene>
<evidence type="ECO:0000313" key="3">
    <source>
        <dbReference type="EMBL" id="MDQ0642786.1"/>
    </source>
</evidence>
<name>A0ABU0P628_9MICO</name>
<evidence type="ECO:0000313" key="4">
    <source>
        <dbReference type="Proteomes" id="UP001239085"/>
    </source>
</evidence>
<protein>
    <submittedName>
        <fullName evidence="3">NAD(P)-dependent dehydrogenase (Short-subunit alcohol dehydrogenase family)</fullName>
    </submittedName>
</protein>
<sequence length="261" mass="26803">MTRTYVVTGAASGIGKATVEHLRAQGHTVFGVDIRDTDIIADLSTDDGRASLVEQANRLSGGRLDGVIAVAGLVAPKPITVRVNYFGAKATLESLQPLLTKSDAPRAAVVASMGALTEVDDDLLALLLADDEPGAVEAAERLGTTTLATGMSPIYATTKNAIARYVRIHAKDDQWSGAGIALNAIAPGVIETPMVAATLATEEGRAAMAEGAPAPLNGPAAPPTAPAALLAWLTSEENSFVTGQIIFIDGGAESILRPELV</sequence>
<dbReference type="PANTHER" id="PTHR24321">
    <property type="entry name" value="DEHYDROGENASES, SHORT CHAIN"/>
    <property type="match status" value="1"/>
</dbReference>
<evidence type="ECO:0000256" key="1">
    <source>
        <dbReference type="ARBA" id="ARBA00006484"/>
    </source>
</evidence>
<dbReference type="PANTHER" id="PTHR24321:SF8">
    <property type="entry name" value="ESTRADIOL 17-BETA-DEHYDROGENASE 8-RELATED"/>
    <property type="match status" value="1"/>
</dbReference>
<dbReference type="Pfam" id="PF13561">
    <property type="entry name" value="adh_short_C2"/>
    <property type="match status" value="1"/>
</dbReference>
<evidence type="ECO:0000256" key="2">
    <source>
        <dbReference type="ARBA" id="ARBA00023002"/>
    </source>
</evidence>
<dbReference type="InterPro" id="IPR036291">
    <property type="entry name" value="NAD(P)-bd_dom_sf"/>
</dbReference>
<reference evidence="3 4" key="1">
    <citation type="submission" date="2023-07" db="EMBL/GenBank/DDBJ databases">
        <title>Comparative genomics of wheat-associated soil bacteria to identify genetic determinants of phenazine resistance.</title>
        <authorList>
            <person name="Mouncey N."/>
        </authorList>
    </citation>
    <scope>NUCLEOTIDE SEQUENCE [LARGE SCALE GENOMIC DNA]</scope>
    <source>
        <strain evidence="3 4">W2I7</strain>
    </source>
</reference>
<dbReference type="InterPro" id="IPR020904">
    <property type="entry name" value="Sc_DH/Rdtase_CS"/>
</dbReference>
<organism evidence="3 4">
    <name type="scientific">Microbacterium murale</name>
    <dbReference type="NCBI Taxonomy" id="1081040"/>
    <lineage>
        <taxon>Bacteria</taxon>
        <taxon>Bacillati</taxon>
        <taxon>Actinomycetota</taxon>
        <taxon>Actinomycetes</taxon>
        <taxon>Micrococcales</taxon>
        <taxon>Microbacteriaceae</taxon>
        <taxon>Microbacterium</taxon>
    </lineage>
</organism>
<dbReference type="EMBL" id="JAUSXK010000001">
    <property type="protein sequence ID" value="MDQ0642786.1"/>
    <property type="molecule type" value="Genomic_DNA"/>
</dbReference>
<dbReference type="PROSITE" id="PS00061">
    <property type="entry name" value="ADH_SHORT"/>
    <property type="match status" value="1"/>
</dbReference>
<comment type="caution">
    <text evidence="3">The sequence shown here is derived from an EMBL/GenBank/DDBJ whole genome shotgun (WGS) entry which is preliminary data.</text>
</comment>
<dbReference type="Proteomes" id="UP001239085">
    <property type="component" value="Unassembled WGS sequence"/>
</dbReference>
<keyword evidence="2" id="KW-0560">Oxidoreductase</keyword>
<keyword evidence="4" id="KW-1185">Reference proteome</keyword>
<comment type="similarity">
    <text evidence="1">Belongs to the short-chain dehydrogenases/reductases (SDR) family.</text>
</comment>
<dbReference type="Gene3D" id="3.40.50.720">
    <property type="entry name" value="NAD(P)-binding Rossmann-like Domain"/>
    <property type="match status" value="1"/>
</dbReference>
<dbReference type="RefSeq" id="WP_307358859.1">
    <property type="nucleotide sequence ID" value="NZ_JAUSXK010000001.1"/>
</dbReference>